<keyword evidence="2" id="KW-0472">Membrane</keyword>
<evidence type="ECO:0000256" key="1">
    <source>
        <dbReference type="SAM" id="MobiDB-lite"/>
    </source>
</evidence>
<sequence>MNEAPQGTKRRGTVKRGAGPTVKLTCNTKRSTYGRQLRIHLDHSPQVVCFGSRNQMPLPYGSCWFISLSGIFAICVADFAFYDADRRVNNDVQISMRSLRHCDRSLIFQQEEASLKYDTRSADLAQRKTFKKNWKVGCAMQRSLRSLAT</sequence>
<comment type="caution">
    <text evidence="3">The sequence shown here is derived from an EMBL/GenBank/DDBJ whole genome shotgun (WGS) entry which is preliminary data.</text>
</comment>
<feature type="transmembrane region" description="Helical" evidence="2">
    <location>
        <begin position="64"/>
        <end position="82"/>
    </location>
</feature>
<dbReference type="EMBL" id="JARKHS020005413">
    <property type="protein sequence ID" value="KAK8783561.1"/>
    <property type="molecule type" value="Genomic_DNA"/>
</dbReference>
<evidence type="ECO:0000313" key="3">
    <source>
        <dbReference type="EMBL" id="KAK8783561.1"/>
    </source>
</evidence>
<keyword evidence="2" id="KW-0812">Transmembrane</keyword>
<accession>A0AAQ4F9Q8</accession>
<reference evidence="3 4" key="1">
    <citation type="journal article" date="2023" name="Arcadia Sci">
        <title>De novo assembly of a long-read Amblyomma americanum tick genome.</title>
        <authorList>
            <person name="Chou S."/>
            <person name="Poskanzer K.E."/>
            <person name="Rollins M."/>
            <person name="Thuy-Boun P.S."/>
        </authorList>
    </citation>
    <scope>NUCLEOTIDE SEQUENCE [LARGE SCALE GENOMIC DNA]</scope>
    <source>
        <strain evidence="3">F_SG_1</strain>
        <tissue evidence="3">Salivary glands</tissue>
    </source>
</reference>
<keyword evidence="4" id="KW-1185">Reference proteome</keyword>
<evidence type="ECO:0000256" key="2">
    <source>
        <dbReference type="SAM" id="Phobius"/>
    </source>
</evidence>
<dbReference type="AlphaFoldDB" id="A0AAQ4F9Q8"/>
<evidence type="ECO:0000313" key="4">
    <source>
        <dbReference type="Proteomes" id="UP001321473"/>
    </source>
</evidence>
<keyword evidence="2" id="KW-1133">Transmembrane helix</keyword>
<feature type="region of interest" description="Disordered" evidence="1">
    <location>
        <begin position="1"/>
        <end position="21"/>
    </location>
</feature>
<proteinExistence type="predicted"/>
<organism evidence="3 4">
    <name type="scientific">Amblyomma americanum</name>
    <name type="common">Lone star tick</name>
    <dbReference type="NCBI Taxonomy" id="6943"/>
    <lineage>
        <taxon>Eukaryota</taxon>
        <taxon>Metazoa</taxon>
        <taxon>Ecdysozoa</taxon>
        <taxon>Arthropoda</taxon>
        <taxon>Chelicerata</taxon>
        <taxon>Arachnida</taxon>
        <taxon>Acari</taxon>
        <taxon>Parasitiformes</taxon>
        <taxon>Ixodida</taxon>
        <taxon>Ixodoidea</taxon>
        <taxon>Ixodidae</taxon>
        <taxon>Amblyomminae</taxon>
        <taxon>Amblyomma</taxon>
    </lineage>
</organism>
<gene>
    <name evidence="3" type="ORF">V5799_010075</name>
</gene>
<dbReference type="Proteomes" id="UP001321473">
    <property type="component" value="Unassembled WGS sequence"/>
</dbReference>
<name>A0AAQ4F9Q8_AMBAM</name>
<protein>
    <submittedName>
        <fullName evidence="3">Uncharacterized protein</fullName>
    </submittedName>
</protein>